<feature type="transmembrane region" description="Helical" evidence="8">
    <location>
        <begin position="298"/>
        <end position="320"/>
    </location>
</feature>
<dbReference type="AlphaFoldDB" id="A0A9X0BBP6"/>
<protein>
    <recommendedName>
        <fullName evidence="9">Major facilitator superfamily (MFS) profile domain-containing protein</fullName>
    </recommendedName>
</protein>
<dbReference type="PROSITE" id="PS00217">
    <property type="entry name" value="SUGAR_TRANSPORT_2"/>
    <property type="match status" value="1"/>
</dbReference>
<dbReference type="InterPro" id="IPR005828">
    <property type="entry name" value="MFS_sugar_transport-like"/>
</dbReference>
<dbReference type="PROSITE" id="PS00216">
    <property type="entry name" value="SUGAR_TRANSPORT_1"/>
    <property type="match status" value="1"/>
</dbReference>
<dbReference type="OrthoDB" id="6612291at2759"/>
<feature type="transmembrane region" description="Helical" evidence="8">
    <location>
        <begin position="232"/>
        <end position="254"/>
    </location>
</feature>
<dbReference type="Pfam" id="PF00083">
    <property type="entry name" value="Sugar_tr"/>
    <property type="match status" value="1"/>
</dbReference>
<keyword evidence="11" id="KW-1185">Reference proteome</keyword>
<evidence type="ECO:0000256" key="4">
    <source>
        <dbReference type="ARBA" id="ARBA00022692"/>
    </source>
</evidence>
<gene>
    <name evidence="10" type="ORF">N7509_003684</name>
</gene>
<reference evidence="10" key="1">
    <citation type="submission" date="2022-12" db="EMBL/GenBank/DDBJ databases">
        <authorList>
            <person name="Petersen C."/>
        </authorList>
    </citation>
    <scope>NUCLEOTIDE SEQUENCE</scope>
    <source>
        <strain evidence="10">IBT 29677</strain>
    </source>
</reference>
<name>A0A9X0BBP6_9EURO</name>
<dbReference type="InterPro" id="IPR005829">
    <property type="entry name" value="Sugar_transporter_CS"/>
</dbReference>
<evidence type="ECO:0000259" key="9">
    <source>
        <dbReference type="PROSITE" id="PS50850"/>
    </source>
</evidence>
<dbReference type="PRINTS" id="PR00171">
    <property type="entry name" value="SUGRTRNSPORT"/>
</dbReference>
<dbReference type="EMBL" id="JAPZBU010000005">
    <property type="protein sequence ID" value="KAJ5403813.1"/>
    <property type="molecule type" value="Genomic_DNA"/>
</dbReference>
<dbReference type="SUPFAM" id="SSF103473">
    <property type="entry name" value="MFS general substrate transporter"/>
    <property type="match status" value="1"/>
</dbReference>
<evidence type="ECO:0000256" key="7">
    <source>
        <dbReference type="RuleBase" id="RU003346"/>
    </source>
</evidence>
<dbReference type="InterPro" id="IPR003663">
    <property type="entry name" value="Sugar/inositol_transpt"/>
</dbReference>
<keyword evidence="5 8" id="KW-1133">Transmembrane helix</keyword>
<dbReference type="GeneID" id="81367301"/>
<feature type="transmembrane region" description="Helical" evidence="8">
    <location>
        <begin position="141"/>
        <end position="162"/>
    </location>
</feature>
<dbReference type="Gene3D" id="1.20.1250.20">
    <property type="entry name" value="MFS general substrate transporter like domains"/>
    <property type="match status" value="1"/>
</dbReference>
<evidence type="ECO:0000256" key="8">
    <source>
        <dbReference type="SAM" id="Phobius"/>
    </source>
</evidence>
<dbReference type="GO" id="GO:0005351">
    <property type="term" value="F:carbohydrate:proton symporter activity"/>
    <property type="evidence" value="ECO:0007669"/>
    <property type="project" value="TreeGrafter"/>
</dbReference>
<dbReference type="GO" id="GO:0016020">
    <property type="term" value="C:membrane"/>
    <property type="evidence" value="ECO:0007669"/>
    <property type="project" value="UniProtKB-SubCell"/>
</dbReference>
<keyword evidence="3 7" id="KW-0813">Transport</keyword>
<evidence type="ECO:0000256" key="3">
    <source>
        <dbReference type="ARBA" id="ARBA00022448"/>
    </source>
</evidence>
<keyword evidence="4 8" id="KW-0812">Transmembrane</keyword>
<dbReference type="PROSITE" id="PS50850">
    <property type="entry name" value="MFS"/>
    <property type="match status" value="1"/>
</dbReference>
<feature type="transmembrane region" description="Helical" evidence="8">
    <location>
        <begin position="77"/>
        <end position="97"/>
    </location>
</feature>
<evidence type="ECO:0000313" key="10">
    <source>
        <dbReference type="EMBL" id="KAJ5403813.1"/>
    </source>
</evidence>
<proteinExistence type="inferred from homology"/>
<feature type="domain" description="Major facilitator superfamily (MFS) profile" evidence="9">
    <location>
        <begin position="1"/>
        <end position="417"/>
    </location>
</feature>
<dbReference type="Proteomes" id="UP001147747">
    <property type="component" value="Unassembled WGS sequence"/>
</dbReference>
<feature type="transmembrane region" description="Helical" evidence="8">
    <location>
        <begin position="364"/>
        <end position="383"/>
    </location>
</feature>
<evidence type="ECO:0000313" key="11">
    <source>
        <dbReference type="Proteomes" id="UP001147747"/>
    </source>
</evidence>
<evidence type="ECO:0000256" key="2">
    <source>
        <dbReference type="ARBA" id="ARBA00010992"/>
    </source>
</evidence>
<feature type="transmembrane region" description="Helical" evidence="8">
    <location>
        <begin position="53"/>
        <end position="71"/>
    </location>
</feature>
<sequence length="498" mass="55461">MSGVVISEYWLDEMGNPSTVMTGTITALYDVGGVFGAIIAAFTVESLGRKRGLMVGAALIVIGSVLMGASVERVLMIVGRIITGLGIGFLTSVAPVYQSEICLPSQRGWHLCCQLTMMLFGLMLAYWINYAFYFHPGAIQWRFPLLFQAVFALYVLFMTPFLPDTPRWLMLHESTPDRGTAVLAKLRNKPEHDPVVQKEKSDILSAINIESEEEGTWKSLFMDGGCAANKRFFLALGIQFMQQTSGINIVSYYAPTLFQDSLGMDQERALFVGCFLQLWYIIASFLTWYMIDSVGRRRLFIIMALGMCIVLVCEAITVAIDSKSSGIAAVFFVFAFEACFTWGWMATVWVYPAEILPLKIRSKGAALAAAADFLGNFLVVEITPPALENIGYKTYIIFAVFNIVAAFIVYCFYPETSYLNLESVDLIFLPDEDRDQEIEAKRNFYQKALQWNVVPRARVAVEEAKARKKAGLAEALGDIEPAQADAKLPGPTHVEYKE</sequence>
<feature type="transmembrane region" description="Helical" evidence="8">
    <location>
        <begin position="395"/>
        <end position="413"/>
    </location>
</feature>
<dbReference type="InterPro" id="IPR020846">
    <property type="entry name" value="MFS_dom"/>
</dbReference>
<dbReference type="PANTHER" id="PTHR48022">
    <property type="entry name" value="PLASTIDIC GLUCOSE TRANSPORTER 4"/>
    <property type="match status" value="1"/>
</dbReference>
<comment type="caution">
    <text evidence="10">The sequence shown here is derived from an EMBL/GenBank/DDBJ whole genome shotgun (WGS) entry which is preliminary data.</text>
</comment>
<dbReference type="PANTHER" id="PTHR48022:SF28">
    <property type="entry name" value="MAJOR FACILITATOR SUPERFAMILY (MFS) PROFILE DOMAIN-CONTAINING PROTEIN-RELATED"/>
    <property type="match status" value="1"/>
</dbReference>
<feature type="transmembrane region" description="Helical" evidence="8">
    <location>
        <begin position="269"/>
        <end position="291"/>
    </location>
</feature>
<keyword evidence="6 8" id="KW-0472">Membrane</keyword>
<feature type="transmembrane region" description="Helical" evidence="8">
    <location>
        <begin position="326"/>
        <end position="352"/>
    </location>
</feature>
<feature type="transmembrane region" description="Helical" evidence="8">
    <location>
        <begin position="109"/>
        <end position="129"/>
    </location>
</feature>
<evidence type="ECO:0000256" key="6">
    <source>
        <dbReference type="ARBA" id="ARBA00023136"/>
    </source>
</evidence>
<dbReference type="NCBIfam" id="TIGR00879">
    <property type="entry name" value="SP"/>
    <property type="match status" value="1"/>
</dbReference>
<dbReference type="FunFam" id="1.20.1250.20:FF:000134">
    <property type="entry name" value="MFS sugar transporter protein"/>
    <property type="match status" value="1"/>
</dbReference>
<dbReference type="RefSeq" id="XP_056491055.1">
    <property type="nucleotide sequence ID" value="XM_056628321.1"/>
</dbReference>
<organism evidence="10 11">
    <name type="scientific">Penicillium cosmopolitanum</name>
    <dbReference type="NCBI Taxonomy" id="1131564"/>
    <lineage>
        <taxon>Eukaryota</taxon>
        <taxon>Fungi</taxon>
        <taxon>Dikarya</taxon>
        <taxon>Ascomycota</taxon>
        <taxon>Pezizomycotina</taxon>
        <taxon>Eurotiomycetes</taxon>
        <taxon>Eurotiomycetidae</taxon>
        <taxon>Eurotiales</taxon>
        <taxon>Aspergillaceae</taxon>
        <taxon>Penicillium</taxon>
    </lineage>
</organism>
<dbReference type="InterPro" id="IPR050360">
    <property type="entry name" value="MFS_Sugar_Transporters"/>
</dbReference>
<feature type="transmembrane region" description="Helical" evidence="8">
    <location>
        <begin position="20"/>
        <end position="41"/>
    </location>
</feature>
<dbReference type="InterPro" id="IPR036259">
    <property type="entry name" value="MFS_trans_sf"/>
</dbReference>
<comment type="subcellular location">
    <subcellularLocation>
        <location evidence="1">Membrane</location>
        <topology evidence="1">Multi-pass membrane protein</topology>
    </subcellularLocation>
</comment>
<evidence type="ECO:0000256" key="5">
    <source>
        <dbReference type="ARBA" id="ARBA00022989"/>
    </source>
</evidence>
<accession>A0A9X0BBP6</accession>
<reference evidence="10" key="2">
    <citation type="journal article" date="2023" name="IMA Fungus">
        <title>Comparative genomic study of the Penicillium genus elucidates a diverse pangenome and 15 lateral gene transfer events.</title>
        <authorList>
            <person name="Petersen C."/>
            <person name="Sorensen T."/>
            <person name="Nielsen M.R."/>
            <person name="Sondergaard T.E."/>
            <person name="Sorensen J.L."/>
            <person name="Fitzpatrick D.A."/>
            <person name="Frisvad J.C."/>
            <person name="Nielsen K.L."/>
        </authorList>
    </citation>
    <scope>NUCLEOTIDE SEQUENCE</scope>
    <source>
        <strain evidence="10">IBT 29677</strain>
    </source>
</reference>
<comment type="similarity">
    <text evidence="2 7">Belongs to the major facilitator superfamily. Sugar transporter (TC 2.A.1.1) family.</text>
</comment>
<evidence type="ECO:0000256" key="1">
    <source>
        <dbReference type="ARBA" id="ARBA00004141"/>
    </source>
</evidence>